<dbReference type="PANTHER" id="PTHR21354">
    <property type="entry name" value="ZINC FINGER PROTEIN 511"/>
    <property type="match status" value="1"/>
</dbReference>
<dbReference type="PROSITE" id="PS00028">
    <property type="entry name" value="ZINC_FINGER_C2H2_1"/>
    <property type="match status" value="1"/>
</dbReference>
<sequence length="416" mass="45627">MTQATQQLTPAPPAPAATGKRKFSDWEEWWSEESGDDEAVVKYVRLVDTVPKQISCTLSAECENASVVFDTRAEYRNHCRDTHCNPCAICKRILPTRKLLDLHQNEIHDPFFSAKAETGKAYECFVDGCSRMCSGPFKRKLHLMDKHNFPSTFNFHVILGKGRGKVSVNSRKPQIRLKSPSRTDGSKIVEAGVGVTIHSESSDSFSTVEMDLQDMVTADQSNLTTDSPDTTAKIESNAEMDQDDDEMKSHKTMTANTDEDPFQALVGSLKKLSLVPRTVSRPKSSANPLPTTAKKVTNPYTMPIAQSKADGPLPNTLITPSAVPIMPKAVSPKATTTKQKVSFVGHLGSGVAMASIASTHHWTRDKVLAAYLSNVPSRAKEAERLWKEKRAQRKTSTGAAVDGAEVEMMEAENDSS</sequence>
<feature type="region of interest" description="Disordered" evidence="1">
    <location>
        <begin position="385"/>
        <end position="416"/>
    </location>
</feature>
<dbReference type="InterPro" id="IPR013087">
    <property type="entry name" value="Znf_C2H2_type"/>
</dbReference>
<dbReference type="PANTHER" id="PTHR21354:SF0">
    <property type="entry name" value="ZINC FINGER PROTEIN 511"/>
    <property type="match status" value="1"/>
</dbReference>
<protein>
    <recommendedName>
        <fullName evidence="2">C2H2-type domain-containing protein</fullName>
    </recommendedName>
</protein>
<keyword evidence="4" id="KW-1185">Reference proteome</keyword>
<dbReference type="SMART" id="SM00355">
    <property type="entry name" value="ZnF_C2H2"/>
    <property type="match status" value="3"/>
</dbReference>
<dbReference type="STRING" id="246404.A0A507FG99"/>
<feature type="domain" description="C2H2-type" evidence="2">
    <location>
        <begin position="87"/>
        <end position="108"/>
    </location>
</feature>
<name>A0A507FG99_9FUNG</name>
<evidence type="ECO:0000256" key="1">
    <source>
        <dbReference type="SAM" id="MobiDB-lite"/>
    </source>
</evidence>
<dbReference type="AlphaFoldDB" id="A0A507FG99"/>
<dbReference type="EMBL" id="QEAP01000117">
    <property type="protein sequence ID" value="TPX74597.1"/>
    <property type="molecule type" value="Genomic_DNA"/>
</dbReference>
<feature type="region of interest" description="Disordered" evidence="1">
    <location>
        <begin position="1"/>
        <end position="22"/>
    </location>
</feature>
<dbReference type="InterPro" id="IPR039258">
    <property type="entry name" value="ZNF511"/>
</dbReference>
<evidence type="ECO:0000313" key="3">
    <source>
        <dbReference type="EMBL" id="TPX74597.1"/>
    </source>
</evidence>
<organism evidence="3 4">
    <name type="scientific">Chytriomyces confervae</name>
    <dbReference type="NCBI Taxonomy" id="246404"/>
    <lineage>
        <taxon>Eukaryota</taxon>
        <taxon>Fungi</taxon>
        <taxon>Fungi incertae sedis</taxon>
        <taxon>Chytridiomycota</taxon>
        <taxon>Chytridiomycota incertae sedis</taxon>
        <taxon>Chytridiomycetes</taxon>
        <taxon>Chytridiales</taxon>
        <taxon>Chytriomycetaceae</taxon>
        <taxon>Chytriomyces</taxon>
    </lineage>
</organism>
<proteinExistence type="predicted"/>
<evidence type="ECO:0000259" key="2">
    <source>
        <dbReference type="PROSITE" id="PS00028"/>
    </source>
</evidence>
<comment type="caution">
    <text evidence="3">The sequence shown here is derived from an EMBL/GenBank/DDBJ whole genome shotgun (WGS) entry which is preliminary data.</text>
</comment>
<accession>A0A507FG99</accession>
<dbReference type="Proteomes" id="UP000320333">
    <property type="component" value="Unassembled WGS sequence"/>
</dbReference>
<reference evidence="3 4" key="1">
    <citation type="journal article" date="2019" name="Sci. Rep.">
        <title>Comparative genomics of chytrid fungi reveal insights into the obligate biotrophic and pathogenic lifestyle of Synchytrium endobioticum.</title>
        <authorList>
            <person name="van de Vossenberg B.T.L.H."/>
            <person name="Warris S."/>
            <person name="Nguyen H.D.T."/>
            <person name="van Gent-Pelzer M.P.E."/>
            <person name="Joly D.L."/>
            <person name="van de Geest H.C."/>
            <person name="Bonants P.J.M."/>
            <person name="Smith D.S."/>
            <person name="Levesque C.A."/>
            <person name="van der Lee T.A.J."/>
        </authorList>
    </citation>
    <scope>NUCLEOTIDE SEQUENCE [LARGE SCALE GENOMIC DNA]</scope>
    <source>
        <strain evidence="3 4">CBS 675.73</strain>
    </source>
</reference>
<gene>
    <name evidence="3" type="ORF">CcCBS67573_g04118</name>
</gene>
<feature type="compositionally biased region" description="Acidic residues" evidence="1">
    <location>
        <begin position="404"/>
        <end position="416"/>
    </location>
</feature>
<evidence type="ECO:0000313" key="4">
    <source>
        <dbReference type="Proteomes" id="UP000320333"/>
    </source>
</evidence>
<dbReference type="OrthoDB" id="18440at2759"/>